<evidence type="ECO:0000313" key="3">
    <source>
        <dbReference type="Proteomes" id="UP000423756"/>
    </source>
</evidence>
<name>A0A7V7TI06_9VIBR</name>
<evidence type="ECO:0000313" key="2">
    <source>
        <dbReference type="EMBL" id="KAB0482459.1"/>
    </source>
</evidence>
<dbReference type="GeneID" id="77344694"/>
<feature type="transmembrane region" description="Helical" evidence="1">
    <location>
        <begin position="47"/>
        <end position="74"/>
    </location>
</feature>
<keyword evidence="1" id="KW-1133">Transmembrane helix</keyword>
<organism evidence="2 3">
    <name type="scientific">Vibrio chagasii</name>
    <dbReference type="NCBI Taxonomy" id="170679"/>
    <lineage>
        <taxon>Bacteria</taxon>
        <taxon>Pseudomonadati</taxon>
        <taxon>Pseudomonadota</taxon>
        <taxon>Gammaproteobacteria</taxon>
        <taxon>Vibrionales</taxon>
        <taxon>Vibrionaceae</taxon>
        <taxon>Vibrio</taxon>
    </lineage>
</organism>
<dbReference type="Proteomes" id="UP000423756">
    <property type="component" value="Unassembled WGS sequence"/>
</dbReference>
<protein>
    <submittedName>
        <fullName evidence="2">Uncharacterized protein</fullName>
    </submittedName>
</protein>
<gene>
    <name evidence="2" type="ORF">F7Q91_03355</name>
</gene>
<dbReference type="AlphaFoldDB" id="A0A7V7TI06"/>
<dbReference type="RefSeq" id="WP_137406564.1">
    <property type="nucleotide sequence ID" value="NZ_AP025467.1"/>
</dbReference>
<reference evidence="2 3" key="1">
    <citation type="submission" date="2019-09" db="EMBL/GenBank/DDBJ databases">
        <title>Draft genome sequences of 48 bacterial type strains from the CCUG.</title>
        <authorList>
            <person name="Tunovic T."/>
            <person name="Pineiro-Iglesias B."/>
            <person name="Unosson C."/>
            <person name="Inganas E."/>
            <person name="Ohlen M."/>
            <person name="Cardew S."/>
            <person name="Jensie-Markopoulos S."/>
            <person name="Salva-Serra F."/>
            <person name="Jaen-Luchoro D."/>
            <person name="Karlsson R."/>
            <person name="Svensson-Stadler L."/>
            <person name="Chun J."/>
            <person name="Moore E."/>
        </authorList>
    </citation>
    <scope>NUCLEOTIDE SEQUENCE [LARGE SCALE GENOMIC DNA]</scope>
    <source>
        <strain evidence="2 3">CCUG 48643</strain>
    </source>
</reference>
<sequence length="96" mass="10874">MSNYKPHLDRKVVQTAMKRALFFLMDGTAIFPLLLTPLMFSMSYLKFLAGFFVVMMIVAATGRGPVELIVYLIAKNIKGNNAPIKSKHQWKPSNRV</sequence>
<proteinExistence type="predicted"/>
<accession>A0A7V7TI06</accession>
<keyword evidence="1" id="KW-0472">Membrane</keyword>
<comment type="caution">
    <text evidence="2">The sequence shown here is derived from an EMBL/GenBank/DDBJ whole genome shotgun (WGS) entry which is preliminary data.</text>
</comment>
<dbReference type="EMBL" id="VZPX01000004">
    <property type="protein sequence ID" value="KAB0482459.1"/>
    <property type="molecule type" value="Genomic_DNA"/>
</dbReference>
<keyword evidence="1" id="KW-0812">Transmembrane</keyword>
<feature type="transmembrane region" description="Helical" evidence="1">
    <location>
        <begin position="21"/>
        <end position="41"/>
    </location>
</feature>
<evidence type="ECO:0000256" key="1">
    <source>
        <dbReference type="SAM" id="Phobius"/>
    </source>
</evidence>